<dbReference type="Gene3D" id="3.50.50.60">
    <property type="entry name" value="FAD/NAD(P)-binding domain"/>
    <property type="match status" value="1"/>
</dbReference>
<accession>A0A8H5CAY9</accession>
<protein>
    <recommendedName>
        <fullName evidence="8">Glucose-methanol-choline oxidoreductase C-terminal domain-containing protein</fullName>
    </recommendedName>
</protein>
<keyword evidence="10" id="KW-1185">Reference proteome</keyword>
<comment type="cofactor">
    <cofactor evidence="1">
        <name>FAD</name>
        <dbReference type="ChEBI" id="CHEBI:57692"/>
    </cofactor>
</comment>
<keyword evidence="5" id="KW-0274">FAD</keyword>
<feature type="domain" description="Glucose-methanol-choline oxidoreductase C-terminal" evidence="8">
    <location>
        <begin position="40"/>
        <end position="178"/>
    </location>
</feature>
<keyword evidence="3" id="KW-0285">Flavoprotein</keyword>
<dbReference type="Pfam" id="PF05199">
    <property type="entry name" value="GMC_oxred_C"/>
    <property type="match status" value="1"/>
</dbReference>
<dbReference type="SUPFAM" id="SSF51905">
    <property type="entry name" value="FAD/NAD(P)-binding domain"/>
    <property type="match status" value="1"/>
</dbReference>
<keyword evidence="6" id="KW-0560">Oxidoreductase</keyword>
<dbReference type="PANTHER" id="PTHR11552">
    <property type="entry name" value="GLUCOSE-METHANOL-CHOLINE GMC OXIDOREDUCTASE"/>
    <property type="match status" value="1"/>
</dbReference>
<comment type="caution">
    <text evidence="9">The sequence shown here is derived from an EMBL/GenBank/DDBJ whole genome shotgun (WGS) entry which is preliminary data.</text>
</comment>
<evidence type="ECO:0000256" key="7">
    <source>
        <dbReference type="ARBA" id="ARBA00023180"/>
    </source>
</evidence>
<evidence type="ECO:0000256" key="3">
    <source>
        <dbReference type="ARBA" id="ARBA00022630"/>
    </source>
</evidence>
<dbReference type="AlphaFoldDB" id="A0A8H5CAY9"/>
<reference evidence="9 10" key="1">
    <citation type="journal article" date="2020" name="ISME J.">
        <title>Uncovering the hidden diversity of litter-decomposition mechanisms in mushroom-forming fungi.</title>
        <authorList>
            <person name="Floudas D."/>
            <person name="Bentzer J."/>
            <person name="Ahren D."/>
            <person name="Johansson T."/>
            <person name="Persson P."/>
            <person name="Tunlid A."/>
        </authorList>
    </citation>
    <scope>NUCLEOTIDE SEQUENCE [LARGE SCALE GENOMIC DNA]</scope>
    <source>
        <strain evidence="9 10">CBS 406.79</strain>
    </source>
</reference>
<dbReference type="EMBL" id="JAACJN010000602">
    <property type="protein sequence ID" value="KAF5337756.1"/>
    <property type="molecule type" value="Genomic_DNA"/>
</dbReference>
<dbReference type="GO" id="GO:0016614">
    <property type="term" value="F:oxidoreductase activity, acting on CH-OH group of donors"/>
    <property type="evidence" value="ECO:0007669"/>
    <property type="project" value="InterPro"/>
</dbReference>
<evidence type="ECO:0000313" key="10">
    <source>
        <dbReference type="Proteomes" id="UP000518752"/>
    </source>
</evidence>
<keyword evidence="4" id="KW-0732">Signal</keyword>
<evidence type="ECO:0000256" key="1">
    <source>
        <dbReference type="ARBA" id="ARBA00001974"/>
    </source>
</evidence>
<dbReference type="PANTHER" id="PTHR11552:SF201">
    <property type="entry name" value="GLUCOSE-METHANOL-CHOLINE OXIDOREDUCTASE N-TERMINAL DOMAIN-CONTAINING PROTEIN"/>
    <property type="match status" value="1"/>
</dbReference>
<gene>
    <name evidence="9" type="ORF">D9757_014971</name>
</gene>
<proteinExistence type="inferred from homology"/>
<evidence type="ECO:0000259" key="8">
    <source>
        <dbReference type="Pfam" id="PF05199"/>
    </source>
</evidence>
<evidence type="ECO:0000256" key="6">
    <source>
        <dbReference type="ARBA" id="ARBA00023002"/>
    </source>
</evidence>
<dbReference type="OrthoDB" id="269227at2759"/>
<sequence>MIGSLIWKHCSACINWNATRIFPNVPSGKFLTLSTGVLTPTSRGSITINATVLDVFAPPVIDARTLSSRFDFLAMREAIKTALRFTSASAWDGYILGPADNLAAAMESDDALDEYIRTIGGPNEHVVGTASMTSPNADYGVVNPDLLVKNVKGLRIVDASVLPLVTAGHTMAPVYIVAERASSLIKEKWEGH</sequence>
<dbReference type="Gene3D" id="3.30.560.10">
    <property type="entry name" value="Glucose Oxidase, domain 3"/>
    <property type="match status" value="1"/>
</dbReference>
<evidence type="ECO:0000313" key="9">
    <source>
        <dbReference type="EMBL" id="KAF5337756.1"/>
    </source>
</evidence>
<dbReference type="InterPro" id="IPR012132">
    <property type="entry name" value="GMC_OxRdtase"/>
</dbReference>
<evidence type="ECO:0000256" key="5">
    <source>
        <dbReference type="ARBA" id="ARBA00022827"/>
    </source>
</evidence>
<dbReference type="SUPFAM" id="SSF54373">
    <property type="entry name" value="FAD-linked reductases, C-terminal domain"/>
    <property type="match status" value="1"/>
</dbReference>
<evidence type="ECO:0000256" key="2">
    <source>
        <dbReference type="ARBA" id="ARBA00010790"/>
    </source>
</evidence>
<dbReference type="GO" id="GO:0050660">
    <property type="term" value="F:flavin adenine dinucleotide binding"/>
    <property type="evidence" value="ECO:0007669"/>
    <property type="project" value="InterPro"/>
</dbReference>
<name>A0A8H5CAY9_9AGAR</name>
<dbReference type="InterPro" id="IPR036188">
    <property type="entry name" value="FAD/NAD-bd_sf"/>
</dbReference>
<dbReference type="Proteomes" id="UP000518752">
    <property type="component" value="Unassembled WGS sequence"/>
</dbReference>
<keyword evidence="7" id="KW-0325">Glycoprotein</keyword>
<comment type="similarity">
    <text evidence="2">Belongs to the GMC oxidoreductase family.</text>
</comment>
<evidence type="ECO:0000256" key="4">
    <source>
        <dbReference type="ARBA" id="ARBA00022729"/>
    </source>
</evidence>
<dbReference type="InterPro" id="IPR007867">
    <property type="entry name" value="GMC_OxRtase_C"/>
</dbReference>
<organism evidence="9 10">
    <name type="scientific">Collybiopsis confluens</name>
    <dbReference type="NCBI Taxonomy" id="2823264"/>
    <lineage>
        <taxon>Eukaryota</taxon>
        <taxon>Fungi</taxon>
        <taxon>Dikarya</taxon>
        <taxon>Basidiomycota</taxon>
        <taxon>Agaricomycotina</taxon>
        <taxon>Agaricomycetes</taxon>
        <taxon>Agaricomycetidae</taxon>
        <taxon>Agaricales</taxon>
        <taxon>Marasmiineae</taxon>
        <taxon>Omphalotaceae</taxon>
        <taxon>Collybiopsis</taxon>
    </lineage>
</organism>